<organism evidence="6 7">
    <name type="scientific">Geosmithia morbida</name>
    <dbReference type="NCBI Taxonomy" id="1094350"/>
    <lineage>
        <taxon>Eukaryota</taxon>
        <taxon>Fungi</taxon>
        <taxon>Dikarya</taxon>
        <taxon>Ascomycota</taxon>
        <taxon>Pezizomycotina</taxon>
        <taxon>Sordariomycetes</taxon>
        <taxon>Hypocreomycetidae</taxon>
        <taxon>Hypocreales</taxon>
        <taxon>Bionectriaceae</taxon>
        <taxon>Geosmithia</taxon>
    </lineage>
</organism>
<keyword evidence="2" id="KW-0812">Transmembrane</keyword>
<comment type="subcellular location">
    <subcellularLocation>
        <location evidence="1">Membrane</location>
        <topology evidence="1">Multi-pass membrane protein</topology>
    </subcellularLocation>
</comment>
<evidence type="ECO:0000256" key="3">
    <source>
        <dbReference type="ARBA" id="ARBA00022989"/>
    </source>
</evidence>
<feature type="domain" description="Inositolphosphotransferase Aur1/Ipt1" evidence="5">
    <location>
        <begin position="108"/>
        <end position="297"/>
    </location>
</feature>
<reference evidence="6" key="1">
    <citation type="submission" date="2020-03" db="EMBL/GenBank/DDBJ databases">
        <title>Site-based positive gene gene selection in Geosmithia morbida across the United States reveals a broad range of putative effectors and factors for local host and environmental adapation.</title>
        <authorList>
            <person name="Onufrak A."/>
            <person name="Murdoch R.W."/>
            <person name="Gazis R."/>
            <person name="Huff M."/>
            <person name="Staton M."/>
            <person name="Klingeman W."/>
            <person name="Hadziabdic D."/>
        </authorList>
    </citation>
    <scope>NUCLEOTIDE SEQUENCE</scope>
    <source>
        <strain evidence="6">1262</strain>
    </source>
</reference>
<evidence type="ECO:0000256" key="4">
    <source>
        <dbReference type="ARBA" id="ARBA00023136"/>
    </source>
</evidence>
<dbReference type="OrthoDB" id="2566866at2759"/>
<evidence type="ECO:0000313" key="6">
    <source>
        <dbReference type="EMBL" id="KAF4119537.1"/>
    </source>
</evidence>
<name>A0A9P5CYL7_9HYPO</name>
<protein>
    <recommendedName>
        <fullName evidence="5">Inositolphosphotransferase Aur1/Ipt1 domain-containing protein</fullName>
    </recommendedName>
</protein>
<dbReference type="InterPro" id="IPR026841">
    <property type="entry name" value="Aur1/Ipt1"/>
</dbReference>
<evidence type="ECO:0000256" key="2">
    <source>
        <dbReference type="ARBA" id="ARBA00022692"/>
    </source>
</evidence>
<accession>A0A9P5CYL7</accession>
<evidence type="ECO:0000313" key="7">
    <source>
        <dbReference type="Proteomes" id="UP000749293"/>
    </source>
</evidence>
<dbReference type="RefSeq" id="XP_035318189.1">
    <property type="nucleotide sequence ID" value="XM_035466641.1"/>
</dbReference>
<dbReference type="Proteomes" id="UP000749293">
    <property type="component" value="Unassembled WGS sequence"/>
</dbReference>
<evidence type="ECO:0000259" key="5">
    <source>
        <dbReference type="Pfam" id="PF14378"/>
    </source>
</evidence>
<keyword evidence="7" id="KW-1185">Reference proteome</keyword>
<dbReference type="AlphaFoldDB" id="A0A9P5CYL7"/>
<keyword evidence="3" id="KW-1133">Transmembrane helix</keyword>
<dbReference type="Pfam" id="PF14378">
    <property type="entry name" value="PAP2_3"/>
    <property type="match status" value="1"/>
</dbReference>
<evidence type="ECO:0000256" key="1">
    <source>
        <dbReference type="ARBA" id="ARBA00004141"/>
    </source>
</evidence>
<dbReference type="GeneID" id="55970895"/>
<dbReference type="PANTHER" id="PTHR31310:SF16">
    <property type="entry name" value="INOSITOLPHOSPHOTRANSFERASE AUR1_IPT1 DOMAIN-CONTAINING PROTEIN"/>
    <property type="match status" value="1"/>
</dbReference>
<sequence length="340" mass="37788">MHLSKDVVEPAVVVGIFTAGALASRRRGRARLYPKKADVDAEDGHVSRGDTPAKPPLHLLARFWTKFPFLEEIWYWLLTVYQLLRALSARMIAGDQAVFDTARRHALQVLHLESLLHIDVERSFQEAILTRHAWLVPFLAQIYYAHISVGVCFLAYSYTYCPRDAYVRVRRTLALDNAVAFVVLTLWRCSPPRLLPAEYGFVDVLHGGMASMPGAGAGDAPGVGGSAWTNNRFQLTIAAMPSLHFGTSLLLGLWLSRYSPHPAVRVLALLWPAAMLPTIVATANHFVTDAFVGALIPCFGWRYAHLLARLAPLQDRLFRPVRVAIGLEAEYHDGKGNTLD</sequence>
<dbReference type="EMBL" id="JAANYQ010000023">
    <property type="protein sequence ID" value="KAF4119537.1"/>
    <property type="molecule type" value="Genomic_DNA"/>
</dbReference>
<proteinExistence type="predicted"/>
<comment type="caution">
    <text evidence="6">The sequence shown here is derived from an EMBL/GenBank/DDBJ whole genome shotgun (WGS) entry which is preliminary data.</text>
</comment>
<dbReference type="PANTHER" id="PTHR31310">
    <property type="match status" value="1"/>
</dbReference>
<gene>
    <name evidence="6" type="ORF">GMORB2_4667</name>
</gene>
<keyword evidence="4" id="KW-0472">Membrane</keyword>
<dbReference type="GO" id="GO:0016020">
    <property type="term" value="C:membrane"/>
    <property type="evidence" value="ECO:0007669"/>
    <property type="project" value="UniProtKB-SubCell"/>
</dbReference>
<dbReference type="InterPro" id="IPR052185">
    <property type="entry name" value="IPC_Synthase-Related"/>
</dbReference>
<dbReference type="CDD" id="cd03386">
    <property type="entry name" value="PAP2_Aur1_like"/>
    <property type="match status" value="1"/>
</dbReference>